<name>A0A4E0QJR8_9GAMM</name>
<keyword evidence="2" id="KW-1185">Reference proteome</keyword>
<accession>A0A4E0QJR8</accession>
<gene>
    <name evidence="1" type="ORF">PN36_33565</name>
</gene>
<protein>
    <submittedName>
        <fullName evidence="1">Uncharacterized protein</fullName>
    </submittedName>
</protein>
<dbReference type="EMBL" id="JSZA02000357">
    <property type="protein sequence ID" value="TGN99777.1"/>
    <property type="molecule type" value="Genomic_DNA"/>
</dbReference>
<reference evidence="1 2" key="1">
    <citation type="journal article" date="2016" name="Front. Microbiol.">
        <title>Single-Cell (Meta-)Genomics of a Dimorphic Candidatus Thiomargarita nelsonii Reveals Genomic Plasticity.</title>
        <authorList>
            <person name="Flood B.E."/>
            <person name="Fliss P."/>
            <person name="Jones D.S."/>
            <person name="Dick G.J."/>
            <person name="Jain S."/>
            <person name="Kaster A.K."/>
            <person name="Winkel M."/>
            <person name="Mussmann M."/>
            <person name="Bailey J."/>
        </authorList>
    </citation>
    <scope>NUCLEOTIDE SEQUENCE [LARGE SCALE GENOMIC DNA]</scope>
    <source>
        <strain evidence="1">Hydrate Ridge</strain>
    </source>
</reference>
<organism evidence="1 2">
    <name type="scientific">Candidatus Thiomargarita nelsonii</name>
    <dbReference type="NCBI Taxonomy" id="1003181"/>
    <lineage>
        <taxon>Bacteria</taxon>
        <taxon>Pseudomonadati</taxon>
        <taxon>Pseudomonadota</taxon>
        <taxon>Gammaproteobacteria</taxon>
        <taxon>Thiotrichales</taxon>
        <taxon>Thiotrichaceae</taxon>
        <taxon>Thiomargarita</taxon>
    </lineage>
</organism>
<dbReference type="Proteomes" id="UP000030428">
    <property type="component" value="Unassembled WGS sequence"/>
</dbReference>
<dbReference type="AlphaFoldDB" id="A0A4E0QJR8"/>
<sequence length="300" mass="34148">MDETPFRREEKSYLGLLKAQESKIYFGRDAEKYIDGSSFEIEKAYQTSYSLALKAILAGLGEVSFLEANTFKEFASKIKPLYLEPFAAAQNLEINSIARQLIAQGEKISLSLEFNQEKSLEKEQALAQMLSDDKYLSITDEIIENLSQIDKEFLAFLRFGDLLGKAIIFFLEEELRNNQRFYNTLDYLMKKGLAQDMTKMKAQLEDQIQKANLSETIRVKDESTIILPNRLKLIKALLVKLEQLPKSHPLYSTLNIKEASLLSSSLAGQQAENSLQQAKENSQNEGEKALASYNLFQLEI</sequence>
<feature type="non-terminal residue" evidence="1">
    <location>
        <position position="300"/>
    </location>
</feature>
<proteinExistence type="predicted"/>
<comment type="caution">
    <text evidence="1">The sequence shown here is derived from an EMBL/GenBank/DDBJ whole genome shotgun (WGS) entry which is preliminary data.</text>
</comment>
<evidence type="ECO:0000313" key="1">
    <source>
        <dbReference type="EMBL" id="TGN99777.1"/>
    </source>
</evidence>
<evidence type="ECO:0000313" key="2">
    <source>
        <dbReference type="Proteomes" id="UP000030428"/>
    </source>
</evidence>